<dbReference type="CDD" id="cd06225">
    <property type="entry name" value="HAMP"/>
    <property type="match status" value="1"/>
</dbReference>
<dbReference type="PANTHER" id="PTHR42878:SF7">
    <property type="entry name" value="SENSOR HISTIDINE KINASE GLRK"/>
    <property type="match status" value="1"/>
</dbReference>
<evidence type="ECO:0000256" key="3">
    <source>
        <dbReference type="ARBA" id="ARBA00004236"/>
    </source>
</evidence>
<dbReference type="Proteomes" id="UP000319449">
    <property type="component" value="Unassembled WGS sequence"/>
</dbReference>
<comment type="catalytic activity">
    <reaction evidence="1">
        <text>ATP + protein L-histidine = ADP + protein N-phospho-L-histidine.</text>
        <dbReference type="EC" id="2.7.13.3"/>
    </reaction>
</comment>
<evidence type="ECO:0000256" key="8">
    <source>
        <dbReference type="ARBA" id="ARBA00022692"/>
    </source>
</evidence>
<dbReference type="GO" id="GO:0007234">
    <property type="term" value="P:osmosensory signaling via phosphorelay pathway"/>
    <property type="evidence" value="ECO:0007669"/>
    <property type="project" value="TreeGrafter"/>
</dbReference>
<keyword evidence="14 16" id="KW-0472">Membrane</keyword>
<dbReference type="PROSITE" id="PS50109">
    <property type="entry name" value="HIS_KIN"/>
    <property type="match status" value="1"/>
</dbReference>
<comment type="subcellular location">
    <subcellularLocation>
        <location evidence="3">Cell membrane</location>
    </subcellularLocation>
    <subcellularLocation>
        <location evidence="2">Membrane</location>
        <topology evidence="2">Multi-pass membrane protein</topology>
    </subcellularLocation>
</comment>
<reference evidence="19 20" key="1">
    <citation type="submission" date="2019-07" db="EMBL/GenBank/DDBJ databases">
        <title>Genomic Encyclopedia of Archaeal and Bacterial Type Strains, Phase II (KMG-II): from individual species to whole genera.</title>
        <authorList>
            <person name="Goeker M."/>
        </authorList>
    </citation>
    <scope>NUCLEOTIDE SEQUENCE [LARGE SCALE GENOMIC DNA]</scope>
    <source>
        <strain evidence="19 20">ATCC BAA-1139</strain>
    </source>
</reference>
<dbReference type="Pfam" id="PF00512">
    <property type="entry name" value="HisKA"/>
    <property type="match status" value="1"/>
</dbReference>
<evidence type="ECO:0000256" key="1">
    <source>
        <dbReference type="ARBA" id="ARBA00000085"/>
    </source>
</evidence>
<keyword evidence="12 16" id="KW-1133">Transmembrane helix</keyword>
<keyword evidence="9" id="KW-0547">Nucleotide-binding</keyword>
<evidence type="ECO:0000256" key="9">
    <source>
        <dbReference type="ARBA" id="ARBA00022741"/>
    </source>
</evidence>
<dbReference type="PROSITE" id="PS50885">
    <property type="entry name" value="HAMP"/>
    <property type="match status" value="1"/>
</dbReference>
<sequence>MIFSIRAKLLATYLLLLAVMTGTLYGYLHHALPTSIIATQRDNLVNQVRLASVVAGREIADLHRDAPRVATLIGRTVNARVTIIAPDGKVVGDSEVPEQGLTALDNHATRPEVLEARRSGTGSATRYSATLRTDMLYAAVPLAVGATQGAIVRLALPLTVVVKKATDGMETTMGISLLVALVLAAVFSTLLSQITSRPLRQVAAIATEIGRGNFHRRLPVEWRDELGDLARVMNEMAGRLENELSRLSSEKDRLDAILRGMGEGLMVTDGKGAISLVNPAFCGLFGVHDTIVGRPLIDISRHPTLNDSYKLVTRTRNELQEEITIQMPVETTIRTHWVPLQTGEELRGVVAVFHDISDMKRLEKVRKDFVANVSHELRTPVTVIKGYAETLLDGVISQDPTRAIRFVEIIQNHAERLASLIGDLLSLSELESATFSLQLQKISLEGTIRRSCSLLEAKAAAKKITVIPPTGELPQVLADQGRLEQVLVNLLDNAIKYTPAEGSVSINVAEEEGQLNVSVSDTGPGIPPESISRIFERFYRVDASRSRDEGGTGLGLSIVKHIVQLHGGTVRVANNPIQGTTFTFSLKKAVSS</sequence>
<dbReference type="InterPro" id="IPR036097">
    <property type="entry name" value="HisK_dim/P_sf"/>
</dbReference>
<dbReference type="Pfam" id="PF00989">
    <property type="entry name" value="PAS"/>
    <property type="match status" value="1"/>
</dbReference>
<evidence type="ECO:0000256" key="4">
    <source>
        <dbReference type="ARBA" id="ARBA00012438"/>
    </source>
</evidence>
<keyword evidence="15" id="KW-0175">Coiled coil</keyword>
<dbReference type="GO" id="GO:0005524">
    <property type="term" value="F:ATP binding"/>
    <property type="evidence" value="ECO:0007669"/>
    <property type="project" value="UniProtKB-KW"/>
</dbReference>
<keyword evidence="20" id="KW-1185">Reference proteome</keyword>
<proteinExistence type="predicted"/>
<dbReference type="PRINTS" id="PR00344">
    <property type="entry name" value="BCTRLSENSOR"/>
</dbReference>
<name>A0A562VG41_9BACT</name>
<dbReference type="GO" id="GO:0030295">
    <property type="term" value="F:protein kinase activator activity"/>
    <property type="evidence" value="ECO:0007669"/>
    <property type="project" value="TreeGrafter"/>
</dbReference>
<dbReference type="CDD" id="cd00075">
    <property type="entry name" value="HATPase"/>
    <property type="match status" value="1"/>
</dbReference>
<dbReference type="SMART" id="SM00387">
    <property type="entry name" value="HATPase_c"/>
    <property type="match status" value="1"/>
</dbReference>
<dbReference type="InterPro" id="IPR013767">
    <property type="entry name" value="PAS_fold"/>
</dbReference>
<dbReference type="NCBIfam" id="TIGR00229">
    <property type="entry name" value="sensory_box"/>
    <property type="match status" value="1"/>
</dbReference>
<dbReference type="SUPFAM" id="SSF55785">
    <property type="entry name" value="PYP-like sensor domain (PAS domain)"/>
    <property type="match status" value="1"/>
</dbReference>
<protein>
    <recommendedName>
        <fullName evidence="4">histidine kinase</fullName>
        <ecNumber evidence="4">2.7.13.3</ecNumber>
    </recommendedName>
</protein>
<dbReference type="InterPro" id="IPR003661">
    <property type="entry name" value="HisK_dim/P_dom"/>
</dbReference>
<dbReference type="OrthoDB" id="9813151at2"/>
<dbReference type="Gene3D" id="1.10.287.130">
    <property type="match status" value="1"/>
</dbReference>
<dbReference type="NCBIfam" id="NF046044">
    <property type="entry name" value="PnpS"/>
    <property type="match status" value="1"/>
</dbReference>
<dbReference type="SMART" id="SM00304">
    <property type="entry name" value="HAMP"/>
    <property type="match status" value="1"/>
</dbReference>
<dbReference type="SUPFAM" id="SSF47384">
    <property type="entry name" value="Homodimeric domain of signal transducing histidine kinase"/>
    <property type="match status" value="1"/>
</dbReference>
<keyword evidence="13" id="KW-0902">Two-component regulatory system</keyword>
<feature type="coiled-coil region" evidence="15">
    <location>
        <begin position="230"/>
        <end position="257"/>
    </location>
</feature>
<evidence type="ECO:0000256" key="13">
    <source>
        <dbReference type="ARBA" id="ARBA00023012"/>
    </source>
</evidence>
<evidence type="ECO:0000313" key="19">
    <source>
        <dbReference type="EMBL" id="TWJ16875.1"/>
    </source>
</evidence>
<organism evidence="19 20">
    <name type="scientific">Geobacter argillaceus</name>
    <dbReference type="NCBI Taxonomy" id="345631"/>
    <lineage>
        <taxon>Bacteria</taxon>
        <taxon>Pseudomonadati</taxon>
        <taxon>Thermodesulfobacteriota</taxon>
        <taxon>Desulfuromonadia</taxon>
        <taxon>Geobacterales</taxon>
        <taxon>Geobacteraceae</taxon>
        <taxon>Geobacter</taxon>
    </lineage>
</organism>
<comment type="caution">
    <text evidence="19">The sequence shown here is derived from an EMBL/GenBank/DDBJ whole genome shotgun (WGS) entry which is preliminary data.</text>
</comment>
<evidence type="ECO:0000256" key="2">
    <source>
        <dbReference type="ARBA" id="ARBA00004141"/>
    </source>
</evidence>
<evidence type="ECO:0000259" key="17">
    <source>
        <dbReference type="PROSITE" id="PS50109"/>
    </source>
</evidence>
<evidence type="ECO:0000256" key="16">
    <source>
        <dbReference type="SAM" id="Phobius"/>
    </source>
</evidence>
<evidence type="ECO:0000256" key="10">
    <source>
        <dbReference type="ARBA" id="ARBA00022777"/>
    </source>
</evidence>
<evidence type="ECO:0000256" key="6">
    <source>
        <dbReference type="ARBA" id="ARBA00022553"/>
    </source>
</evidence>
<evidence type="ECO:0000256" key="14">
    <source>
        <dbReference type="ARBA" id="ARBA00023136"/>
    </source>
</evidence>
<dbReference type="SMART" id="SM00388">
    <property type="entry name" value="HisKA"/>
    <property type="match status" value="1"/>
</dbReference>
<dbReference type="InterPro" id="IPR004358">
    <property type="entry name" value="Sig_transdc_His_kin-like_C"/>
</dbReference>
<dbReference type="SUPFAM" id="SSF55874">
    <property type="entry name" value="ATPase domain of HSP90 chaperone/DNA topoisomerase II/histidine kinase"/>
    <property type="match status" value="1"/>
</dbReference>
<dbReference type="CDD" id="cd00130">
    <property type="entry name" value="PAS"/>
    <property type="match status" value="1"/>
</dbReference>
<dbReference type="EMBL" id="VLLN01000024">
    <property type="protein sequence ID" value="TWJ16875.1"/>
    <property type="molecule type" value="Genomic_DNA"/>
</dbReference>
<dbReference type="InterPro" id="IPR036890">
    <property type="entry name" value="HATPase_C_sf"/>
</dbReference>
<dbReference type="InterPro" id="IPR005467">
    <property type="entry name" value="His_kinase_dom"/>
</dbReference>
<dbReference type="Gene3D" id="3.30.565.10">
    <property type="entry name" value="Histidine kinase-like ATPase, C-terminal domain"/>
    <property type="match status" value="1"/>
</dbReference>
<keyword evidence="11" id="KW-0067">ATP-binding</keyword>
<accession>A0A562VG41</accession>
<keyword evidence="8 16" id="KW-0812">Transmembrane</keyword>
<dbReference type="PANTHER" id="PTHR42878">
    <property type="entry name" value="TWO-COMPONENT HISTIDINE KINASE"/>
    <property type="match status" value="1"/>
</dbReference>
<dbReference type="EC" id="2.7.13.3" evidence="4"/>
<feature type="domain" description="HAMP" evidence="18">
    <location>
        <begin position="193"/>
        <end position="245"/>
    </location>
</feature>
<evidence type="ECO:0000313" key="20">
    <source>
        <dbReference type="Proteomes" id="UP000319449"/>
    </source>
</evidence>
<keyword evidence="6" id="KW-0597">Phosphoprotein</keyword>
<feature type="transmembrane region" description="Helical" evidence="16">
    <location>
        <begin position="135"/>
        <end position="161"/>
    </location>
</feature>
<evidence type="ECO:0000259" key="18">
    <source>
        <dbReference type="PROSITE" id="PS50885"/>
    </source>
</evidence>
<dbReference type="GO" id="GO:0000155">
    <property type="term" value="F:phosphorelay sensor kinase activity"/>
    <property type="evidence" value="ECO:0007669"/>
    <property type="project" value="InterPro"/>
</dbReference>
<dbReference type="FunFam" id="1.10.287.130:FF:000008">
    <property type="entry name" value="Two-component sensor histidine kinase"/>
    <property type="match status" value="1"/>
</dbReference>
<dbReference type="Gene3D" id="6.10.340.10">
    <property type="match status" value="1"/>
</dbReference>
<dbReference type="Pfam" id="PF00672">
    <property type="entry name" value="HAMP"/>
    <property type="match status" value="1"/>
</dbReference>
<dbReference type="InterPro" id="IPR003660">
    <property type="entry name" value="HAMP_dom"/>
</dbReference>
<dbReference type="FunFam" id="3.30.565.10:FF:000006">
    <property type="entry name" value="Sensor histidine kinase WalK"/>
    <property type="match status" value="1"/>
</dbReference>
<dbReference type="GO" id="GO:0005886">
    <property type="term" value="C:plasma membrane"/>
    <property type="evidence" value="ECO:0007669"/>
    <property type="project" value="UniProtKB-SubCell"/>
</dbReference>
<keyword evidence="7" id="KW-0808">Transferase</keyword>
<dbReference type="CDD" id="cd00082">
    <property type="entry name" value="HisKA"/>
    <property type="match status" value="1"/>
</dbReference>
<feature type="domain" description="Histidine kinase" evidence="17">
    <location>
        <begin position="372"/>
        <end position="590"/>
    </location>
</feature>
<evidence type="ECO:0000256" key="11">
    <source>
        <dbReference type="ARBA" id="ARBA00022840"/>
    </source>
</evidence>
<dbReference type="GO" id="GO:0006355">
    <property type="term" value="P:regulation of DNA-templated transcription"/>
    <property type="evidence" value="ECO:0007669"/>
    <property type="project" value="InterPro"/>
</dbReference>
<dbReference type="InterPro" id="IPR035965">
    <property type="entry name" value="PAS-like_dom_sf"/>
</dbReference>
<dbReference type="SUPFAM" id="SSF158472">
    <property type="entry name" value="HAMP domain-like"/>
    <property type="match status" value="1"/>
</dbReference>
<evidence type="ECO:0000256" key="5">
    <source>
        <dbReference type="ARBA" id="ARBA00022475"/>
    </source>
</evidence>
<dbReference type="Pfam" id="PF02518">
    <property type="entry name" value="HATPase_c"/>
    <property type="match status" value="1"/>
</dbReference>
<evidence type="ECO:0000256" key="12">
    <source>
        <dbReference type="ARBA" id="ARBA00022989"/>
    </source>
</evidence>
<dbReference type="AlphaFoldDB" id="A0A562VG41"/>
<dbReference type="InterPro" id="IPR003594">
    <property type="entry name" value="HATPase_dom"/>
</dbReference>
<evidence type="ECO:0000256" key="7">
    <source>
        <dbReference type="ARBA" id="ARBA00022679"/>
    </source>
</evidence>
<dbReference type="SMART" id="SM00091">
    <property type="entry name" value="PAS"/>
    <property type="match status" value="1"/>
</dbReference>
<gene>
    <name evidence="19" type="ORF">JN12_03234</name>
</gene>
<keyword evidence="10 19" id="KW-0418">Kinase</keyword>
<dbReference type="InterPro" id="IPR050351">
    <property type="entry name" value="BphY/WalK/GraS-like"/>
</dbReference>
<evidence type="ECO:0000256" key="15">
    <source>
        <dbReference type="SAM" id="Coils"/>
    </source>
</evidence>
<dbReference type="InterPro" id="IPR000014">
    <property type="entry name" value="PAS"/>
</dbReference>
<keyword evidence="5" id="KW-1003">Cell membrane</keyword>
<feature type="transmembrane region" description="Helical" evidence="16">
    <location>
        <begin position="173"/>
        <end position="191"/>
    </location>
</feature>
<dbReference type="Gene3D" id="3.30.450.20">
    <property type="entry name" value="PAS domain"/>
    <property type="match status" value="1"/>
</dbReference>
<dbReference type="GO" id="GO:0000156">
    <property type="term" value="F:phosphorelay response regulator activity"/>
    <property type="evidence" value="ECO:0007669"/>
    <property type="project" value="TreeGrafter"/>
</dbReference>